<gene>
    <name evidence="2" type="ORF">SAMN05421771_0046</name>
</gene>
<keyword evidence="1" id="KW-1133">Transmembrane helix</keyword>
<proteinExistence type="predicted"/>
<evidence type="ECO:0000313" key="3">
    <source>
        <dbReference type="Proteomes" id="UP000199024"/>
    </source>
</evidence>
<keyword evidence="1" id="KW-0472">Membrane</keyword>
<organism evidence="2 3">
    <name type="scientific">Granulicella pectinivorans</name>
    <dbReference type="NCBI Taxonomy" id="474950"/>
    <lineage>
        <taxon>Bacteria</taxon>
        <taxon>Pseudomonadati</taxon>
        <taxon>Acidobacteriota</taxon>
        <taxon>Terriglobia</taxon>
        <taxon>Terriglobales</taxon>
        <taxon>Acidobacteriaceae</taxon>
        <taxon>Granulicella</taxon>
    </lineage>
</organism>
<feature type="transmembrane region" description="Helical" evidence="1">
    <location>
        <begin position="64"/>
        <end position="97"/>
    </location>
</feature>
<name>A0A1I6L008_9BACT</name>
<dbReference type="Proteomes" id="UP000199024">
    <property type="component" value="Unassembled WGS sequence"/>
</dbReference>
<reference evidence="2 3" key="1">
    <citation type="submission" date="2016-10" db="EMBL/GenBank/DDBJ databases">
        <authorList>
            <person name="de Groot N.N."/>
        </authorList>
    </citation>
    <scope>NUCLEOTIDE SEQUENCE [LARGE SCALE GENOMIC DNA]</scope>
    <source>
        <strain evidence="2 3">DSM 21001</strain>
    </source>
</reference>
<evidence type="ECO:0000313" key="2">
    <source>
        <dbReference type="EMBL" id="SFR96812.1"/>
    </source>
</evidence>
<dbReference type="STRING" id="474950.SAMN05421771_0046"/>
<keyword evidence="1" id="KW-0812">Transmembrane</keyword>
<dbReference type="AlphaFoldDB" id="A0A1I6L008"/>
<accession>A0A1I6L008</accession>
<dbReference type="OrthoDB" id="116381at2"/>
<feature type="transmembrane region" description="Helical" evidence="1">
    <location>
        <begin position="184"/>
        <end position="203"/>
    </location>
</feature>
<feature type="transmembrane region" description="Helical" evidence="1">
    <location>
        <begin position="147"/>
        <end position="164"/>
    </location>
</feature>
<keyword evidence="3" id="KW-1185">Reference proteome</keyword>
<dbReference type="EMBL" id="FOZL01000001">
    <property type="protein sequence ID" value="SFR96812.1"/>
    <property type="molecule type" value="Genomic_DNA"/>
</dbReference>
<feature type="transmembrane region" description="Helical" evidence="1">
    <location>
        <begin position="117"/>
        <end position="140"/>
    </location>
</feature>
<evidence type="ECO:0000256" key="1">
    <source>
        <dbReference type="SAM" id="Phobius"/>
    </source>
</evidence>
<sequence>MGASVRRALWLVTEWVARGLAPHEREAVLGDLAESNRTFAASVGDIAGLALRRGAASCTEPRTAIAFFVLVLPLSFLLTALARSTASSVAISLWFWIDNADTHLLQNAGFWVGVTDVMPRLLSACAMLAFYAWSAGTLAVCVSRTTARLLCVMIALMAAVWPVFSAPRYGPQNDAVFHLTFYRVVFPCLLPCIFVLLPALFALRTSRMENA</sequence>
<protein>
    <submittedName>
        <fullName evidence="2">Uncharacterized protein</fullName>
    </submittedName>
</protein>